<evidence type="ECO:0000313" key="3">
    <source>
        <dbReference type="EMBL" id="AKF07553.1"/>
    </source>
</evidence>
<feature type="compositionally biased region" description="Basic and acidic residues" evidence="1">
    <location>
        <begin position="167"/>
        <end position="176"/>
    </location>
</feature>
<name>A0A0F6YJ93_9BACT</name>
<gene>
    <name evidence="3" type="ORF">DB32_004702</name>
</gene>
<evidence type="ECO:0000256" key="1">
    <source>
        <dbReference type="SAM" id="MobiDB-lite"/>
    </source>
</evidence>
<dbReference type="Gene3D" id="3.30.300.160">
    <property type="entry name" value="Type II secretion system, protein E, N-terminal domain"/>
    <property type="match status" value="1"/>
</dbReference>
<feature type="domain" description="Type II secretion system protein GspE N-terminal" evidence="2">
    <location>
        <begin position="55"/>
        <end position="138"/>
    </location>
</feature>
<dbReference type="STRING" id="927083.DB32_004702"/>
<sequence>MDVLDLLAREGVIAPSDVAMLRKRGGSAIAAVIDAGLAGDDVVADLLAREAGAVVIDLDRGTLEHEAVRLVPEEISRRHLAIVVALEPSGRSVRAAFANPLDERAIADIAAAAGRGVRAMVATVSSIRRALDREYGPDATRVIEAPAGTDDEIAPESTRRVATGRRRATEPPEEVPRTMPVHRLEQEATIEQRHEALLLALIEKGVITRAEYGDALKRLLSRR</sequence>
<feature type="region of interest" description="Disordered" evidence="1">
    <location>
        <begin position="157"/>
        <end position="176"/>
    </location>
</feature>
<dbReference type="Proteomes" id="UP000034883">
    <property type="component" value="Chromosome"/>
</dbReference>
<dbReference type="EMBL" id="CP011125">
    <property type="protein sequence ID" value="AKF07553.1"/>
    <property type="molecule type" value="Genomic_DNA"/>
</dbReference>
<reference evidence="3 4" key="1">
    <citation type="submission" date="2015-03" db="EMBL/GenBank/DDBJ databases">
        <title>Genome assembly of Sandaracinus amylolyticus DSM 53668.</title>
        <authorList>
            <person name="Sharma G."/>
            <person name="Subramanian S."/>
        </authorList>
    </citation>
    <scope>NUCLEOTIDE SEQUENCE [LARGE SCALE GENOMIC DNA]</scope>
    <source>
        <strain evidence="3 4">DSM 53668</strain>
    </source>
</reference>
<evidence type="ECO:0000259" key="2">
    <source>
        <dbReference type="Pfam" id="PF05157"/>
    </source>
</evidence>
<dbReference type="InterPro" id="IPR037257">
    <property type="entry name" value="T2SS_E_N_sf"/>
</dbReference>
<accession>A0A0F6YJ93</accession>
<dbReference type="RefSeq" id="WP_053234799.1">
    <property type="nucleotide sequence ID" value="NZ_CP011125.1"/>
</dbReference>
<dbReference type="SUPFAM" id="SSF160246">
    <property type="entry name" value="EspE N-terminal domain-like"/>
    <property type="match status" value="1"/>
</dbReference>
<protein>
    <submittedName>
        <fullName evidence="3">Type IV fimbrial assembly, ATPase PilB</fullName>
    </submittedName>
</protein>
<dbReference type="AlphaFoldDB" id="A0A0F6YJ93"/>
<dbReference type="Pfam" id="PF05157">
    <property type="entry name" value="MshEN"/>
    <property type="match status" value="1"/>
</dbReference>
<dbReference type="KEGG" id="samy:DB32_004702"/>
<dbReference type="InterPro" id="IPR007831">
    <property type="entry name" value="T2SS_GspE_N"/>
</dbReference>
<evidence type="ECO:0000313" key="4">
    <source>
        <dbReference type="Proteomes" id="UP000034883"/>
    </source>
</evidence>
<keyword evidence="4" id="KW-1185">Reference proteome</keyword>
<organism evidence="3 4">
    <name type="scientific">Sandaracinus amylolyticus</name>
    <dbReference type="NCBI Taxonomy" id="927083"/>
    <lineage>
        <taxon>Bacteria</taxon>
        <taxon>Pseudomonadati</taxon>
        <taxon>Myxococcota</taxon>
        <taxon>Polyangia</taxon>
        <taxon>Polyangiales</taxon>
        <taxon>Sandaracinaceae</taxon>
        <taxon>Sandaracinus</taxon>
    </lineage>
</organism>
<proteinExistence type="predicted"/>